<dbReference type="CDD" id="cd05233">
    <property type="entry name" value="SDR_c"/>
    <property type="match status" value="1"/>
</dbReference>
<dbReference type="SUPFAM" id="SSF51735">
    <property type="entry name" value="NAD(P)-binding Rossmann-fold domains"/>
    <property type="match status" value="1"/>
</dbReference>
<dbReference type="AlphaFoldDB" id="A0A8I1GD18"/>
<evidence type="ECO:0000313" key="5">
    <source>
        <dbReference type="EMBL" id="MBJ7544817.1"/>
    </source>
</evidence>
<keyword evidence="6" id="KW-1185">Reference proteome</keyword>
<dbReference type="PRINTS" id="PR00080">
    <property type="entry name" value="SDRFAMILY"/>
</dbReference>
<dbReference type="RefSeq" id="WP_037232835.1">
    <property type="nucleotide sequence ID" value="NZ_JAEMUK010000081.1"/>
</dbReference>
<dbReference type="PRINTS" id="PR00081">
    <property type="entry name" value="GDHRDH"/>
</dbReference>
<evidence type="ECO:0000259" key="4">
    <source>
        <dbReference type="SMART" id="SM00822"/>
    </source>
</evidence>
<dbReference type="PIRSF" id="PIRSF000126">
    <property type="entry name" value="11-beta-HSD1"/>
    <property type="match status" value="1"/>
</dbReference>
<dbReference type="InterPro" id="IPR002347">
    <property type="entry name" value="SDR_fam"/>
</dbReference>
<dbReference type="EMBL" id="JAEMUK010000081">
    <property type="protein sequence ID" value="MBJ7544817.1"/>
    <property type="molecule type" value="Genomic_DNA"/>
</dbReference>
<dbReference type="GO" id="GO:0016491">
    <property type="term" value="F:oxidoreductase activity"/>
    <property type="evidence" value="ECO:0007669"/>
    <property type="project" value="UniProtKB-KW"/>
</dbReference>
<dbReference type="PANTHER" id="PTHR44196">
    <property type="entry name" value="DEHYDROGENASE/REDUCTASE SDR FAMILY MEMBER 7B"/>
    <property type="match status" value="1"/>
</dbReference>
<sequence>MENVRGRTVLVTGASAGIGRAFAKVFAAKGWNVILTARRLDRLEALAAEIETKYKVGAIAIEQDLAAPDSVEKLVAAISDRRVLTVDGLVNNAGYSVPGHYAKTAWADQDRFLRVMVTVPCELAHVLLPPMVQRRFGRIINVASVAGLIPGAAGHTLYGASKAFLIRFSESLLLENRRANVLTTALCPGFTYTEFHDVIGTRDKVSKYGKAWWSTSAEVAVAGYDGVMAGKPVVVVGRRAKQISALMKVLPESVALGMVGRQSKTFRSEEPGTSGNEPS</sequence>
<reference evidence="5 6" key="1">
    <citation type="submission" date="2020-12" db="EMBL/GenBank/DDBJ databases">
        <title>Revised draft genomes of Rhodomicrobium vannielii ATCC 17100 and Rhodomicrobium udaipurense JA643.</title>
        <authorList>
            <person name="Conners E.M."/>
            <person name="Davenport E.J."/>
            <person name="Bose A."/>
        </authorList>
    </citation>
    <scope>NUCLEOTIDE SEQUENCE [LARGE SCALE GENOMIC DNA]</scope>
    <source>
        <strain evidence="5 6">JA643</strain>
    </source>
</reference>
<protein>
    <submittedName>
        <fullName evidence="5">SDR family oxidoreductase</fullName>
    </submittedName>
</protein>
<dbReference type="InterPro" id="IPR057326">
    <property type="entry name" value="KR_dom"/>
</dbReference>
<evidence type="ECO:0000256" key="2">
    <source>
        <dbReference type="ARBA" id="ARBA00023002"/>
    </source>
</evidence>
<dbReference type="Pfam" id="PF00106">
    <property type="entry name" value="adh_short"/>
    <property type="match status" value="1"/>
</dbReference>
<dbReference type="PANTHER" id="PTHR44196:SF2">
    <property type="entry name" value="SHORT-CHAIN DEHYDROGENASE-RELATED"/>
    <property type="match status" value="1"/>
</dbReference>
<feature type="domain" description="Ketoreductase" evidence="4">
    <location>
        <begin position="7"/>
        <end position="190"/>
    </location>
</feature>
<proteinExistence type="inferred from homology"/>
<dbReference type="SMART" id="SM00822">
    <property type="entry name" value="PKS_KR"/>
    <property type="match status" value="1"/>
</dbReference>
<gene>
    <name evidence="5" type="ORF">JDN41_14780</name>
</gene>
<comment type="similarity">
    <text evidence="1 3">Belongs to the short-chain dehydrogenases/reductases (SDR) family.</text>
</comment>
<name>A0A8I1GD18_9HYPH</name>
<comment type="caution">
    <text evidence="5">The sequence shown here is derived from an EMBL/GenBank/DDBJ whole genome shotgun (WGS) entry which is preliminary data.</text>
</comment>
<evidence type="ECO:0000256" key="3">
    <source>
        <dbReference type="RuleBase" id="RU000363"/>
    </source>
</evidence>
<dbReference type="InterPro" id="IPR036291">
    <property type="entry name" value="NAD(P)-bd_dom_sf"/>
</dbReference>
<dbReference type="Gene3D" id="3.40.50.720">
    <property type="entry name" value="NAD(P)-binding Rossmann-like Domain"/>
    <property type="match status" value="1"/>
</dbReference>
<organism evidence="5 6">
    <name type="scientific">Rhodomicrobium udaipurense</name>
    <dbReference type="NCBI Taxonomy" id="1202716"/>
    <lineage>
        <taxon>Bacteria</taxon>
        <taxon>Pseudomonadati</taxon>
        <taxon>Pseudomonadota</taxon>
        <taxon>Alphaproteobacteria</taxon>
        <taxon>Hyphomicrobiales</taxon>
        <taxon>Hyphomicrobiaceae</taxon>
        <taxon>Rhodomicrobium</taxon>
    </lineage>
</organism>
<dbReference type="GO" id="GO:0016020">
    <property type="term" value="C:membrane"/>
    <property type="evidence" value="ECO:0007669"/>
    <property type="project" value="TreeGrafter"/>
</dbReference>
<accession>A0A8I1GD18</accession>
<dbReference type="Proteomes" id="UP000623250">
    <property type="component" value="Unassembled WGS sequence"/>
</dbReference>
<keyword evidence="2" id="KW-0560">Oxidoreductase</keyword>
<evidence type="ECO:0000256" key="1">
    <source>
        <dbReference type="ARBA" id="ARBA00006484"/>
    </source>
</evidence>
<evidence type="ECO:0000313" key="6">
    <source>
        <dbReference type="Proteomes" id="UP000623250"/>
    </source>
</evidence>